<dbReference type="InterPro" id="IPR043926">
    <property type="entry name" value="ABCG_dom"/>
</dbReference>
<dbReference type="InterPro" id="IPR034003">
    <property type="entry name" value="ABCG_PDR_2"/>
</dbReference>
<feature type="domain" description="ABC transporter" evidence="10">
    <location>
        <begin position="735"/>
        <end position="977"/>
    </location>
</feature>
<evidence type="ECO:0000256" key="9">
    <source>
        <dbReference type="SAM" id="Phobius"/>
    </source>
</evidence>
<feature type="transmembrane region" description="Helical" evidence="9">
    <location>
        <begin position="488"/>
        <end position="515"/>
    </location>
</feature>
<keyword evidence="6" id="KW-0067">ATP-binding</keyword>
<feature type="transmembrane region" description="Helical" evidence="9">
    <location>
        <begin position="1336"/>
        <end position="1354"/>
    </location>
</feature>
<evidence type="ECO:0000256" key="3">
    <source>
        <dbReference type="ARBA" id="ARBA00022448"/>
    </source>
</evidence>
<dbReference type="CDD" id="cd03233">
    <property type="entry name" value="ABCG_PDR_domain1"/>
    <property type="match status" value="1"/>
</dbReference>
<evidence type="ECO:0000256" key="1">
    <source>
        <dbReference type="ARBA" id="ARBA00004141"/>
    </source>
</evidence>
<feature type="transmembrane region" description="Helical" evidence="9">
    <location>
        <begin position="1241"/>
        <end position="1261"/>
    </location>
</feature>
<dbReference type="SUPFAM" id="SSF52540">
    <property type="entry name" value="P-loop containing nucleoside triphosphate hydrolases"/>
    <property type="match status" value="2"/>
</dbReference>
<dbReference type="InterPro" id="IPR003593">
    <property type="entry name" value="AAA+_ATPase"/>
</dbReference>
<reference evidence="11" key="1">
    <citation type="submission" date="2022-11" db="EMBL/GenBank/DDBJ databases">
        <authorList>
            <person name="Petersen C."/>
        </authorList>
    </citation>
    <scope>NUCLEOTIDE SEQUENCE</scope>
    <source>
        <strain evidence="11">IBT 29864</strain>
    </source>
</reference>
<dbReference type="InterPro" id="IPR010929">
    <property type="entry name" value="PDR_CDR_ABC"/>
</dbReference>
<keyword evidence="8 9" id="KW-0472">Membrane</keyword>
<keyword evidence="3" id="KW-0813">Transport</keyword>
<proteinExistence type="inferred from homology"/>
<evidence type="ECO:0000313" key="12">
    <source>
        <dbReference type="Proteomes" id="UP001147782"/>
    </source>
</evidence>
<feature type="transmembrane region" description="Helical" evidence="9">
    <location>
        <begin position="663"/>
        <end position="685"/>
    </location>
</feature>
<feature type="transmembrane region" description="Helical" evidence="9">
    <location>
        <begin position="1097"/>
        <end position="1116"/>
    </location>
</feature>
<dbReference type="InterPro" id="IPR034001">
    <property type="entry name" value="ABCG_PDR_1"/>
</dbReference>
<dbReference type="Pfam" id="PF01061">
    <property type="entry name" value="ABC2_membrane"/>
    <property type="match status" value="2"/>
</dbReference>
<dbReference type="RefSeq" id="XP_056557082.1">
    <property type="nucleotide sequence ID" value="XM_056698557.1"/>
</dbReference>
<feature type="transmembrane region" description="Helical" evidence="9">
    <location>
        <begin position="527"/>
        <end position="548"/>
    </location>
</feature>
<dbReference type="InterPro" id="IPR013525">
    <property type="entry name" value="ABC2_TM"/>
</dbReference>
<keyword evidence="7 9" id="KW-1133">Transmembrane helix</keyword>
<dbReference type="CDD" id="cd03232">
    <property type="entry name" value="ABCG_PDR_domain2"/>
    <property type="match status" value="1"/>
</dbReference>
<comment type="similarity">
    <text evidence="2">Belongs to the ABC transporter superfamily. ABCG family. PDR (TC 3.A.1.205) subfamily.</text>
</comment>
<evidence type="ECO:0000256" key="5">
    <source>
        <dbReference type="ARBA" id="ARBA00022741"/>
    </source>
</evidence>
<dbReference type="InterPro" id="IPR027417">
    <property type="entry name" value="P-loop_NTPase"/>
</dbReference>
<evidence type="ECO:0000256" key="4">
    <source>
        <dbReference type="ARBA" id="ARBA00022692"/>
    </source>
</evidence>
<reference evidence="11" key="2">
    <citation type="journal article" date="2023" name="IMA Fungus">
        <title>Comparative genomic study of the Penicillium genus elucidates a diverse pangenome and 15 lateral gene transfer events.</title>
        <authorList>
            <person name="Petersen C."/>
            <person name="Sorensen T."/>
            <person name="Nielsen M.R."/>
            <person name="Sondergaard T.E."/>
            <person name="Sorensen J.L."/>
            <person name="Fitzpatrick D.A."/>
            <person name="Frisvad J.C."/>
            <person name="Nielsen K.L."/>
        </authorList>
    </citation>
    <scope>NUCLEOTIDE SEQUENCE</scope>
    <source>
        <strain evidence="11">IBT 29864</strain>
    </source>
</reference>
<feature type="transmembrane region" description="Helical" evidence="9">
    <location>
        <begin position="560"/>
        <end position="578"/>
    </location>
</feature>
<accession>A0A9W9VEV1</accession>
<keyword evidence="5" id="KW-0547">Nucleotide-binding</keyword>
<feature type="domain" description="ABC transporter" evidence="10">
    <location>
        <begin position="56"/>
        <end position="306"/>
    </location>
</feature>
<dbReference type="PROSITE" id="PS50893">
    <property type="entry name" value="ABC_TRANSPORTER_2"/>
    <property type="match status" value="2"/>
</dbReference>
<dbReference type="SMART" id="SM00382">
    <property type="entry name" value="AAA"/>
    <property type="match status" value="2"/>
</dbReference>
<feature type="transmembrane region" description="Helical" evidence="9">
    <location>
        <begin position="1066"/>
        <end position="1085"/>
    </location>
</feature>
<evidence type="ECO:0000256" key="2">
    <source>
        <dbReference type="ARBA" id="ARBA00006012"/>
    </source>
</evidence>
<dbReference type="Pfam" id="PF06422">
    <property type="entry name" value="PDR_CDR"/>
    <property type="match status" value="1"/>
</dbReference>
<comment type="caution">
    <text evidence="11">The sequence shown here is derived from an EMBL/GenBank/DDBJ whole genome shotgun (WGS) entry which is preliminary data.</text>
</comment>
<feature type="transmembrane region" description="Helical" evidence="9">
    <location>
        <begin position="1181"/>
        <end position="1201"/>
    </location>
</feature>
<evidence type="ECO:0000313" key="11">
    <source>
        <dbReference type="EMBL" id="KAJ5378219.1"/>
    </source>
</evidence>
<feature type="transmembrane region" description="Helical" evidence="9">
    <location>
        <begin position="1207"/>
        <end position="1229"/>
    </location>
</feature>
<sequence length="1365" mass="153416">METPSSGTVTPVDLESASYEGSIRKRLTVTFRDINVRVTAPDAALGSTLWSEVDPRQLGGLFTRQQKHKRTILKDVSGQVKPGEMLLVLGRPGSGCTSLLRILSNDRDTFDEVSGETRFGSMDHKAAKQFRQQIMFNNEDDVHFPTLTVNRTMKFALRNKVPNERPDALADRKDYVMEKRDDILDSLGIGHTKKTRVGNEFIRGVSGGERKRVSLAEVMAGQSPVQLWDNPTRGLDSKAAVEFARLLRHEADENQKTIITTTYQAGNGIYDTFDKVLVLADGKVTYYGPRHLAKGYFESLGFTCPKGANIADYLTSVTVLTERIVRPGWEDKVPNTPEEFESLYHNSYIYREQMDNMESPEKLTHETEDLKIAMSSEKRKQHLPRNQSVYTANLFDQVRSCTLRQFQIMWGDKFSLVVKVSSAIIQALVCGSIFYNLPEDSSSMFLRPGVLFFPVLYFLLESMSETTASFMGRPILSRQKRFGFYRPTAFCIANAITDTPVVMIQVTCFSLILYFMAALQMDAGRFFTFWIILIVQTLCFIQLFRAVGALCTRFGNASKITGLLSTIFFVYGGYLVPFHKMHVWFRWIFYLNPGAYAYEALMANEFVGRQFVCKEPDYIPYGSSYPSTASPHRGCSVLGSNADGIIDGATYLREQYSYSVHHIWRSFGIIVGFWLFFIFLTSMGFELLNSQSGSSVLLYKRGSEKKQAQGTEKDAMTQQAAEPTALSGSAKQSIFTWHDLDYHVPFNGEKKQLLNKVFGYVKPGNLVALMGASGAGKTTLLDVLAQRKDSGEIYGSILIDGRPQGISFQRTTGYCEQLDVHEPTATVKEALVFSAVLRQPSSVPYEEKIAYVDHIINLLELADIEDALIGVPGAGLTIEQRKRVTLGVELVAKPSLLFLDEPTSGLDGQSAYNIVRFLRKLVDGGQAVLCTIHQPSAVLFDAFDGLLLLAKGGRMTYFGETGKQSSKILDYFTRNGAPCPPDANPAEHIIDVVQGSGTSEKTDWVEVWSQSEERRKALEELEALNKSGLADPNYVEDTADFATSHWFQFKVVTTRLSLKIWRSPDYMWNKIILHIFAALFSGFTFWKVGDGTFSLQLRLFAIFNFIFVAPGCINQMQPFFLANRDIFETREKKSKTYHWIAFIGAQTVAEIPYLIICATLYFACFYFTAGFPIKASISGHFYLQMIFYEFLYTSIGQAIAAYAPNEYFAAVMNPVLIGAGLISFCGVVVPYSQLQAFWRYWIYYLDPFTYLVGGLLGEVLWDVKVKCEPSEFITFSAPSGQTCGEYMADFLSTQTGYLLDGNSTTTCSFCQYSTGADYAKTFNQQKKYYSWRDSGITALFCISSYALVFLMMKLRSKKTKSARSE</sequence>
<dbReference type="Pfam" id="PF00005">
    <property type="entry name" value="ABC_tran"/>
    <property type="match status" value="2"/>
</dbReference>
<dbReference type="GO" id="GO:0005524">
    <property type="term" value="F:ATP binding"/>
    <property type="evidence" value="ECO:0007669"/>
    <property type="project" value="UniProtKB-KW"/>
</dbReference>
<dbReference type="Gene3D" id="3.40.50.300">
    <property type="entry name" value="P-loop containing nucleotide triphosphate hydrolases"/>
    <property type="match status" value="2"/>
</dbReference>
<evidence type="ECO:0000256" key="6">
    <source>
        <dbReference type="ARBA" id="ARBA00022840"/>
    </source>
</evidence>
<dbReference type="GO" id="GO:0016887">
    <property type="term" value="F:ATP hydrolysis activity"/>
    <property type="evidence" value="ECO:0007669"/>
    <property type="project" value="InterPro"/>
</dbReference>
<dbReference type="EMBL" id="JAPZBS010000004">
    <property type="protein sequence ID" value="KAJ5378219.1"/>
    <property type="molecule type" value="Genomic_DNA"/>
</dbReference>
<feature type="transmembrane region" description="Helical" evidence="9">
    <location>
        <begin position="414"/>
        <end position="435"/>
    </location>
</feature>
<gene>
    <name evidence="11" type="ORF">N7496_005628</name>
</gene>
<name>A0A9W9VEV1_9EURO</name>
<dbReference type="InterPro" id="IPR003439">
    <property type="entry name" value="ABC_transporter-like_ATP-bd"/>
</dbReference>
<dbReference type="InterPro" id="IPR017871">
    <property type="entry name" value="ABC_transporter-like_CS"/>
</dbReference>
<feature type="transmembrane region" description="Helical" evidence="9">
    <location>
        <begin position="1136"/>
        <end position="1169"/>
    </location>
</feature>
<keyword evidence="12" id="KW-1185">Reference proteome</keyword>
<protein>
    <recommendedName>
        <fullName evidence="10">ABC transporter domain-containing protein</fullName>
    </recommendedName>
</protein>
<dbReference type="PANTHER" id="PTHR19241">
    <property type="entry name" value="ATP-BINDING CASSETTE TRANSPORTER"/>
    <property type="match status" value="1"/>
</dbReference>
<dbReference type="Pfam" id="PF19055">
    <property type="entry name" value="ABC2_membrane_7"/>
    <property type="match status" value="1"/>
</dbReference>
<dbReference type="GO" id="GO:0016020">
    <property type="term" value="C:membrane"/>
    <property type="evidence" value="ECO:0007669"/>
    <property type="project" value="UniProtKB-SubCell"/>
</dbReference>
<dbReference type="FunFam" id="3.40.50.300:FF:000054">
    <property type="entry name" value="ABC multidrug transporter atrF"/>
    <property type="match status" value="1"/>
</dbReference>
<organism evidence="11 12">
    <name type="scientific">Penicillium cataractarum</name>
    <dbReference type="NCBI Taxonomy" id="2100454"/>
    <lineage>
        <taxon>Eukaryota</taxon>
        <taxon>Fungi</taxon>
        <taxon>Dikarya</taxon>
        <taxon>Ascomycota</taxon>
        <taxon>Pezizomycotina</taxon>
        <taxon>Eurotiomycetes</taxon>
        <taxon>Eurotiomycetidae</taxon>
        <taxon>Eurotiales</taxon>
        <taxon>Aspergillaceae</taxon>
        <taxon>Penicillium</taxon>
    </lineage>
</organism>
<keyword evidence="4 9" id="KW-0812">Transmembrane</keyword>
<evidence type="ECO:0000259" key="10">
    <source>
        <dbReference type="PROSITE" id="PS50893"/>
    </source>
</evidence>
<dbReference type="Proteomes" id="UP001147782">
    <property type="component" value="Unassembled WGS sequence"/>
</dbReference>
<evidence type="ECO:0000256" key="8">
    <source>
        <dbReference type="ARBA" id="ARBA00023136"/>
    </source>
</evidence>
<dbReference type="PROSITE" id="PS00211">
    <property type="entry name" value="ABC_TRANSPORTER_1"/>
    <property type="match status" value="1"/>
</dbReference>
<dbReference type="OrthoDB" id="245989at2759"/>
<evidence type="ECO:0000256" key="7">
    <source>
        <dbReference type="ARBA" id="ARBA00022989"/>
    </source>
</evidence>
<comment type="subcellular location">
    <subcellularLocation>
        <location evidence="1">Membrane</location>
        <topology evidence="1">Multi-pass membrane protein</topology>
    </subcellularLocation>
</comment>
<dbReference type="GeneID" id="81437736"/>
<dbReference type="GO" id="GO:0140359">
    <property type="term" value="F:ABC-type transporter activity"/>
    <property type="evidence" value="ECO:0007669"/>
    <property type="project" value="InterPro"/>
</dbReference>